<accession>Q1IQD2</accession>
<keyword evidence="4" id="KW-1185">Reference proteome</keyword>
<feature type="signal peptide" evidence="2">
    <location>
        <begin position="1"/>
        <end position="21"/>
    </location>
</feature>
<evidence type="ECO:0000256" key="2">
    <source>
        <dbReference type="SAM" id="SignalP"/>
    </source>
</evidence>
<gene>
    <name evidence="3" type="ordered locus">Acid345_1917</name>
</gene>
<dbReference type="AlphaFoldDB" id="Q1IQD2"/>
<organism evidence="3 4">
    <name type="scientific">Koribacter versatilis (strain Ellin345)</name>
    <dbReference type="NCBI Taxonomy" id="204669"/>
    <lineage>
        <taxon>Bacteria</taxon>
        <taxon>Pseudomonadati</taxon>
        <taxon>Acidobacteriota</taxon>
        <taxon>Terriglobia</taxon>
        <taxon>Terriglobales</taxon>
        <taxon>Candidatus Korobacteraceae</taxon>
        <taxon>Candidatus Korobacter</taxon>
    </lineage>
</organism>
<proteinExistence type="predicted"/>
<dbReference type="RefSeq" id="WP_011522720.1">
    <property type="nucleotide sequence ID" value="NC_008009.1"/>
</dbReference>
<protein>
    <submittedName>
        <fullName evidence="3">Uncharacterized protein</fullName>
    </submittedName>
</protein>
<feature type="compositionally biased region" description="Polar residues" evidence="1">
    <location>
        <begin position="32"/>
        <end position="45"/>
    </location>
</feature>
<dbReference type="eggNOG" id="ENOG5033EKU">
    <property type="taxonomic scope" value="Bacteria"/>
</dbReference>
<dbReference type="EMBL" id="CP000360">
    <property type="protein sequence ID" value="ABF40918.1"/>
    <property type="molecule type" value="Genomic_DNA"/>
</dbReference>
<feature type="region of interest" description="Disordered" evidence="1">
    <location>
        <begin position="22"/>
        <end position="61"/>
    </location>
</feature>
<evidence type="ECO:0000313" key="3">
    <source>
        <dbReference type="EMBL" id="ABF40918.1"/>
    </source>
</evidence>
<keyword evidence="2" id="KW-0732">Signal</keyword>
<dbReference type="EnsemblBacteria" id="ABF40918">
    <property type="protein sequence ID" value="ABF40918"/>
    <property type="gene ID" value="Acid345_1917"/>
</dbReference>
<evidence type="ECO:0000256" key="1">
    <source>
        <dbReference type="SAM" id="MobiDB-lite"/>
    </source>
</evidence>
<dbReference type="Proteomes" id="UP000002432">
    <property type="component" value="Chromosome"/>
</dbReference>
<name>Q1IQD2_KORVE</name>
<dbReference type="HOGENOM" id="CLU_2105773_0_0_0"/>
<reference evidence="3 4" key="1">
    <citation type="journal article" date="2009" name="Appl. Environ. Microbiol.">
        <title>Three genomes from the phylum Acidobacteria provide insight into the lifestyles of these microorganisms in soils.</title>
        <authorList>
            <person name="Ward N.L."/>
            <person name="Challacombe J.F."/>
            <person name="Janssen P.H."/>
            <person name="Henrissat B."/>
            <person name="Coutinho P.M."/>
            <person name="Wu M."/>
            <person name="Xie G."/>
            <person name="Haft D.H."/>
            <person name="Sait M."/>
            <person name="Badger J."/>
            <person name="Barabote R.D."/>
            <person name="Bradley B."/>
            <person name="Brettin T.S."/>
            <person name="Brinkac L.M."/>
            <person name="Bruce D."/>
            <person name="Creasy T."/>
            <person name="Daugherty S.C."/>
            <person name="Davidsen T.M."/>
            <person name="DeBoy R.T."/>
            <person name="Detter J.C."/>
            <person name="Dodson R.J."/>
            <person name="Durkin A.S."/>
            <person name="Ganapathy A."/>
            <person name="Gwinn-Giglio M."/>
            <person name="Han C.S."/>
            <person name="Khouri H."/>
            <person name="Kiss H."/>
            <person name="Kothari S.P."/>
            <person name="Madupu R."/>
            <person name="Nelson K.E."/>
            <person name="Nelson W.C."/>
            <person name="Paulsen I."/>
            <person name="Penn K."/>
            <person name="Ren Q."/>
            <person name="Rosovitz M.J."/>
            <person name="Selengut J.D."/>
            <person name="Shrivastava S."/>
            <person name="Sullivan S.A."/>
            <person name="Tapia R."/>
            <person name="Thompson L.S."/>
            <person name="Watkins K.L."/>
            <person name="Yang Q."/>
            <person name="Yu C."/>
            <person name="Zafar N."/>
            <person name="Zhou L."/>
            <person name="Kuske C.R."/>
        </authorList>
    </citation>
    <scope>NUCLEOTIDE SEQUENCE [LARGE SCALE GENOMIC DNA]</scope>
    <source>
        <strain evidence="3 4">Ellin345</strain>
    </source>
</reference>
<feature type="chain" id="PRO_5004191438" evidence="2">
    <location>
        <begin position="22"/>
        <end position="115"/>
    </location>
</feature>
<dbReference type="OrthoDB" id="122907at2"/>
<dbReference type="KEGG" id="aba:Acid345_1917"/>
<sequence>MNLRAFIVSTALLFTFLPAHTQEPATEPDPQFTAQRGSPSTWSQDQLRKMQKAQTVERQKKLKEDTDKLLSLATELKDSVDKTNQNVLSLEVIRKAEEIEKLAKKIKTNMRDEIR</sequence>
<evidence type="ECO:0000313" key="4">
    <source>
        <dbReference type="Proteomes" id="UP000002432"/>
    </source>
</evidence>